<dbReference type="AlphaFoldDB" id="A0AAP0DNH4"/>
<comment type="caution">
    <text evidence="1">The sequence shown here is derived from an EMBL/GenBank/DDBJ whole genome shotgun (WGS) entry which is preliminary data.</text>
</comment>
<organism evidence="1 2">
    <name type="scientific">Deinandra increscens subsp. villosa</name>
    <dbReference type="NCBI Taxonomy" id="3103831"/>
    <lineage>
        <taxon>Eukaryota</taxon>
        <taxon>Viridiplantae</taxon>
        <taxon>Streptophyta</taxon>
        <taxon>Embryophyta</taxon>
        <taxon>Tracheophyta</taxon>
        <taxon>Spermatophyta</taxon>
        <taxon>Magnoliopsida</taxon>
        <taxon>eudicotyledons</taxon>
        <taxon>Gunneridae</taxon>
        <taxon>Pentapetalae</taxon>
        <taxon>asterids</taxon>
        <taxon>campanulids</taxon>
        <taxon>Asterales</taxon>
        <taxon>Asteraceae</taxon>
        <taxon>Asteroideae</taxon>
        <taxon>Heliantheae alliance</taxon>
        <taxon>Madieae</taxon>
        <taxon>Madiinae</taxon>
        <taxon>Deinandra</taxon>
    </lineage>
</organism>
<reference evidence="1 2" key="1">
    <citation type="submission" date="2024-04" db="EMBL/GenBank/DDBJ databases">
        <title>The reference genome of an endangered Asteraceae, Deinandra increscens subsp. villosa, native to the Central Coast of California.</title>
        <authorList>
            <person name="Guilliams M."/>
            <person name="Hasenstab-Lehman K."/>
            <person name="Meyer R."/>
            <person name="Mcevoy S."/>
        </authorList>
    </citation>
    <scope>NUCLEOTIDE SEQUENCE [LARGE SCALE GENOMIC DNA]</scope>
    <source>
        <tissue evidence="1">Leaf</tissue>
    </source>
</reference>
<name>A0AAP0DNH4_9ASTR</name>
<sequence length="113" mass="13166">MHLRCRSFKIQSLVNNHSSSERLIHSLENIVFGNQLLILLVEKQAHKVPQCIDKLAQVGLKIWVLTRAQIETPINIGFSWLVQVFMQLVSARNEANMYINECGHVFFFFERQI</sequence>
<dbReference type="Proteomes" id="UP001408789">
    <property type="component" value="Unassembled WGS sequence"/>
</dbReference>
<accession>A0AAP0DNH4</accession>
<evidence type="ECO:0000313" key="1">
    <source>
        <dbReference type="EMBL" id="KAK9078094.1"/>
    </source>
</evidence>
<proteinExistence type="predicted"/>
<protein>
    <submittedName>
        <fullName evidence="1">Uncharacterized protein</fullName>
    </submittedName>
</protein>
<keyword evidence="2" id="KW-1185">Reference proteome</keyword>
<dbReference type="EMBL" id="JBCNJP010000006">
    <property type="protein sequence ID" value="KAK9078094.1"/>
    <property type="molecule type" value="Genomic_DNA"/>
</dbReference>
<gene>
    <name evidence="1" type="ORF">SSX86_002151</name>
</gene>
<evidence type="ECO:0000313" key="2">
    <source>
        <dbReference type="Proteomes" id="UP001408789"/>
    </source>
</evidence>